<dbReference type="AlphaFoldDB" id="A0A6A2RU45"/>
<comment type="caution">
    <text evidence="1">The sequence shown here is derived from an EMBL/GenBank/DDBJ whole genome shotgun (WGS) entry which is preliminary data.</text>
</comment>
<sequence length="169" mass="19792">MGVNILLNTIKEYISEEIPVKYPADSYHSETDCFCKITLPIKAGDRIRVYYKGKYSEDWEYLRGGSLLKSEIILKEEDMPLEKMTSFAYDKKNKKISLKTCPQVEYQVLSLTNNVVFSGITNDDNPEIRIDTSELIDREYVIVLRKKIEDEDEYEEKRIRFAIGNQNKK</sequence>
<reference evidence="1 2" key="1">
    <citation type="journal article" date="2019" name="Nat. Med.">
        <title>A library of human gut bacterial isolates paired with longitudinal multiomics data enables mechanistic microbiome research.</title>
        <authorList>
            <person name="Poyet M."/>
            <person name="Groussin M."/>
            <person name="Gibbons S.M."/>
            <person name="Avila-Pacheco J."/>
            <person name="Jiang X."/>
            <person name="Kearney S.M."/>
            <person name="Perrotta A.R."/>
            <person name="Berdy B."/>
            <person name="Zhao S."/>
            <person name="Lieberman T.D."/>
            <person name="Swanson P.K."/>
            <person name="Smith M."/>
            <person name="Roesemann S."/>
            <person name="Alexander J.E."/>
            <person name="Rich S.A."/>
            <person name="Livny J."/>
            <person name="Vlamakis H."/>
            <person name="Clish C."/>
            <person name="Bullock K."/>
            <person name="Deik A."/>
            <person name="Scott J."/>
            <person name="Pierce K.A."/>
            <person name="Xavier R.J."/>
            <person name="Alm E.J."/>
        </authorList>
    </citation>
    <scope>NUCLEOTIDE SEQUENCE [LARGE SCALE GENOMIC DNA]</scope>
    <source>
        <strain evidence="1 2">BIOML-A62</strain>
    </source>
</reference>
<accession>A0A6A2RU45</accession>
<dbReference type="Proteomes" id="UP000487596">
    <property type="component" value="Unassembled WGS sequence"/>
</dbReference>
<organism evidence="1 2">
    <name type="scientific">Bacteroides xylanisolvens</name>
    <dbReference type="NCBI Taxonomy" id="371601"/>
    <lineage>
        <taxon>Bacteria</taxon>
        <taxon>Pseudomonadati</taxon>
        <taxon>Bacteroidota</taxon>
        <taxon>Bacteroidia</taxon>
        <taxon>Bacteroidales</taxon>
        <taxon>Bacteroidaceae</taxon>
        <taxon>Bacteroides</taxon>
    </lineage>
</organism>
<dbReference type="RefSeq" id="WP_151921121.1">
    <property type="nucleotide sequence ID" value="NZ_JANUUS010000004.1"/>
</dbReference>
<protein>
    <submittedName>
        <fullName evidence="1">Uncharacterized protein</fullName>
    </submittedName>
</protein>
<dbReference type="EMBL" id="WDEH01000009">
    <property type="protein sequence ID" value="KAB6140153.1"/>
    <property type="molecule type" value="Genomic_DNA"/>
</dbReference>
<gene>
    <name evidence="1" type="ORF">GA424_07795</name>
</gene>
<evidence type="ECO:0000313" key="2">
    <source>
        <dbReference type="Proteomes" id="UP000487596"/>
    </source>
</evidence>
<proteinExistence type="predicted"/>
<evidence type="ECO:0000313" key="1">
    <source>
        <dbReference type="EMBL" id="KAB6140153.1"/>
    </source>
</evidence>
<name>A0A6A2RU45_9BACE</name>